<dbReference type="STRING" id="525309.HMPREF0494_0109"/>
<name>C8P465_9LACO</name>
<evidence type="ECO:0000313" key="1">
    <source>
        <dbReference type="EMBL" id="EEW54732.1"/>
    </source>
</evidence>
<dbReference type="AlphaFoldDB" id="C8P465"/>
<dbReference type="EMBL" id="ACLL01000005">
    <property type="protein sequence ID" value="EEW54732.1"/>
    <property type="molecule type" value="Genomic_DNA"/>
</dbReference>
<accession>C8P465</accession>
<comment type="caution">
    <text evidence="1">The sequence shown here is derived from an EMBL/GenBank/DDBJ whole genome shotgun (WGS) entry which is preliminary data.</text>
</comment>
<dbReference type="HOGENOM" id="CLU_3291309_0_0_9"/>
<protein>
    <submittedName>
        <fullName evidence="1">Uncharacterized protein</fullName>
    </submittedName>
</protein>
<proteinExistence type="predicted"/>
<evidence type="ECO:0000313" key="2">
    <source>
        <dbReference type="Proteomes" id="UP000003675"/>
    </source>
</evidence>
<sequence length="40" mass="4307">MYDEIIVLTSIATGEQVQKICDGWLGNALVHFASAKLVTA</sequence>
<dbReference type="Proteomes" id="UP000003675">
    <property type="component" value="Unassembled WGS sequence"/>
</dbReference>
<organism evidence="1 2">
    <name type="scientific">Limosilactobacillus antri DSM 16041</name>
    <dbReference type="NCBI Taxonomy" id="525309"/>
    <lineage>
        <taxon>Bacteria</taxon>
        <taxon>Bacillati</taxon>
        <taxon>Bacillota</taxon>
        <taxon>Bacilli</taxon>
        <taxon>Lactobacillales</taxon>
        <taxon>Lactobacillaceae</taxon>
        <taxon>Limosilactobacillus</taxon>
    </lineage>
</organism>
<gene>
    <name evidence="1" type="ORF">HMPREF0494_0109</name>
</gene>
<reference evidence="1 2" key="1">
    <citation type="submission" date="2009-09" db="EMBL/GenBank/DDBJ databases">
        <authorList>
            <person name="Qin X."/>
            <person name="Bachman B."/>
            <person name="Battles P."/>
            <person name="Bell A."/>
            <person name="Bess C."/>
            <person name="Bickham C."/>
            <person name="Chaboub L."/>
            <person name="Chen D."/>
            <person name="Coyle M."/>
            <person name="Deiros D.R."/>
            <person name="Dinh H."/>
            <person name="Forbes L."/>
            <person name="Fowler G."/>
            <person name="Francisco L."/>
            <person name="Fu Q."/>
            <person name="Gubbala S."/>
            <person name="Hale W."/>
            <person name="Han Y."/>
            <person name="Hemphill L."/>
            <person name="Highlander S.K."/>
            <person name="Hirani K."/>
            <person name="Hogues M."/>
            <person name="Jackson L."/>
            <person name="Jakkamsetti A."/>
            <person name="Javaid M."/>
            <person name="Jiang H."/>
            <person name="Korchina V."/>
            <person name="Kovar C."/>
            <person name="Lara F."/>
            <person name="Lee S."/>
            <person name="Mata R."/>
            <person name="Mathew T."/>
            <person name="Moen C."/>
            <person name="Morales K."/>
            <person name="Munidasa M."/>
            <person name="Nazareth L."/>
            <person name="Ngo R."/>
            <person name="Nguyen L."/>
            <person name="Okwuonu G."/>
            <person name="Ongeri F."/>
            <person name="Patil S."/>
            <person name="Petrosino J."/>
            <person name="Pham C."/>
            <person name="Pham P."/>
            <person name="Pu L.-L."/>
            <person name="Puazo M."/>
            <person name="Raj R."/>
            <person name="Reid J."/>
            <person name="Rouhana J."/>
            <person name="Saada N."/>
            <person name="Shang Y."/>
            <person name="Simmons D."/>
            <person name="Thornton R."/>
            <person name="Warren J."/>
            <person name="Weissenberger G."/>
            <person name="Zhang J."/>
            <person name="Zhang L."/>
            <person name="Zhou C."/>
            <person name="Zhu D."/>
            <person name="Muzny D."/>
            <person name="Worley K."/>
            <person name="Gibbs R."/>
        </authorList>
    </citation>
    <scope>NUCLEOTIDE SEQUENCE [LARGE SCALE GENOMIC DNA]</scope>
    <source>
        <strain evidence="1 2">DSM 16041</strain>
    </source>
</reference>